<evidence type="ECO:0000256" key="1">
    <source>
        <dbReference type="ARBA" id="ARBA00022692"/>
    </source>
</evidence>
<dbReference type="InterPro" id="IPR036259">
    <property type="entry name" value="MFS_trans_sf"/>
</dbReference>
<feature type="transmembrane region" description="Helical" evidence="4">
    <location>
        <begin position="158"/>
        <end position="181"/>
    </location>
</feature>
<evidence type="ECO:0000256" key="3">
    <source>
        <dbReference type="ARBA" id="ARBA00023136"/>
    </source>
</evidence>
<dbReference type="GO" id="GO:0022857">
    <property type="term" value="F:transmembrane transporter activity"/>
    <property type="evidence" value="ECO:0007669"/>
    <property type="project" value="InterPro"/>
</dbReference>
<accession>A0A0W0UJ62</accession>
<reference evidence="5 6" key="1">
    <citation type="submission" date="2015-11" db="EMBL/GenBank/DDBJ databases">
        <title>Genomic analysis of 38 Legionella species identifies large and diverse effector repertoires.</title>
        <authorList>
            <person name="Burstein D."/>
            <person name="Amaro F."/>
            <person name="Zusman T."/>
            <person name="Lifshitz Z."/>
            <person name="Cohen O."/>
            <person name="Gilbert J.A."/>
            <person name="Pupko T."/>
            <person name="Shuman H.A."/>
            <person name="Segal G."/>
        </authorList>
    </citation>
    <scope>NUCLEOTIDE SEQUENCE [LARGE SCALE GENOMIC DNA]</scope>
    <source>
        <strain evidence="5 6">JA-26-G1-E2</strain>
    </source>
</reference>
<feature type="transmembrane region" description="Helical" evidence="4">
    <location>
        <begin position="98"/>
        <end position="120"/>
    </location>
</feature>
<dbReference type="Pfam" id="PF07690">
    <property type="entry name" value="MFS_1"/>
    <property type="match status" value="1"/>
</dbReference>
<gene>
    <name evidence="5" type="primary">ycaD</name>
    <name evidence="5" type="ORF">Ljam_2002</name>
</gene>
<dbReference type="STRING" id="455.Ljam_2002"/>
<feature type="transmembrane region" description="Helical" evidence="4">
    <location>
        <begin position="202"/>
        <end position="223"/>
    </location>
</feature>
<dbReference type="InterPro" id="IPR011701">
    <property type="entry name" value="MFS"/>
</dbReference>
<sequence>MITVLFETFVPLLSLFIFLLGAGFFSTLLALNMTLNHASPVEIGALTGIYYAGLVAGSLRAERFITRVGHGNAYAVFASTLAIICLIHGIFYNVHLWLALRFIGGFIIAGLFIVIESWLLCKSTKMNRGQVLSLYMISFYGAQSLGHFFLNVGETQSLIPYVIASMMCSLSIIPIAMSYVSSPKFDKPSTLSFATILRVSPSGLAGCLLSGLIMGGLFGFMPTYLNHIFHDKAEVAKFMFVIIFGGMLLQYPVGKLSDVMERSMVLILLTLATVIVSILLMKGYHHTSLIVILMALFGGFTFTIYPISISCACDELHECDIVAGTQSLLLAYSVGAMIGPFIASFYMHISYARGLFMYFSSICAVALPMFIMWRAQKINRTSPELI</sequence>
<dbReference type="AlphaFoldDB" id="A0A0W0UJ62"/>
<keyword evidence="3 4" id="KW-0472">Membrane</keyword>
<dbReference type="OrthoDB" id="9810614at2"/>
<dbReference type="Proteomes" id="UP000054715">
    <property type="component" value="Unassembled WGS sequence"/>
</dbReference>
<evidence type="ECO:0000313" key="5">
    <source>
        <dbReference type="EMBL" id="KTD07807.1"/>
    </source>
</evidence>
<dbReference type="Gene3D" id="1.20.1250.20">
    <property type="entry name" value="MFS general substrate transporter like domains"/>
    <property type="match status" value="2"/>
</dbReference>
<dbReference type="GO" id="GO:0005886">
    <property type="term" value="C:plasma membrane"/>
    <property type="evidence" value="ECO:0007669"/>
    <property type="project" value="TreeGrafter"/>
</dbReference>
<keyword evidence="2 4" id="KW-1133">Transmembrane helix</keyword>
<dbReference type="PANTHER" id="PTHR23521">
    <property type="entry name" value="TRANSPORTER MFS SUPERFAMILY"/>
    <property type="match status" value="1"/>
</dbReference>
<feature type="transmembrane region" description="Helical" evidence="4">
    <location>
        <begin position="43"/>
        <end position="61"/>
    </location>
</feature>
<feature type="transmembrane region" description="Helical" evidence="4">
    <location>
        <begin position="73"/>
        <end position="92"/>
    </location>
</feature>
<evidence type="ECO:0000256" key="4">
    <source>
        <dbReference type="SAM" id="Phobius"/>
    </source>
</evidence>
<feature type="transmembrane region" description="Helical" evidence="4">
    <location>
        <begin position="287"/>
        <end position="307"/>
    </location>
</feature>
<organism evidence="5 6">
    <name type="scientific">Legionella jamestowniensis</name>
    <dbReference type="NCBI Taxonomy" id="455"/>
    <lineage>
        <taxon>Bacteria</taxon>
        <taxon>Pseudomonadati</taxon>
        <taxon>Pseudomonadota</taxon>
        <taxon>Gammaproteobacteria</taxon>
        <taxon>Legionellales</taxon>
        <taxon>Legionellaceae</taxon>
        <taxon>Legionella</taxon>
    </lineage>
</organism>
<dbReference type="PATRIC" id="fig|455.5.peg.2110"/>
<feature type="transmembrane region" description="Helical" evidence="4">
    <location>
        <begin position="265"/>
        <end position="281"/>
    </location>
</feature>
<dbReference type="SUPFAM" id="SSF103473">
    <property type="entry name" value="MFS general substrate transporter"/>
    <property type="match status" value="1"/>
</dbReference>
<dbReference type="RefSeq" id="WP_058449898.1">
    <property type="nucleotide sequence ID" value="NZ_CAAAJF010000002.1"/>
</dbReference>
<feature type="transmembrane region" description="Helical" evidence="4">
    <location>
        <begin position="235"/>
        <end position="253"/>
    </location>
</feature>
<dbReference type="CDD" id="cd17477">
    <property type="entry name" value="MFS_YcaD_like"/>
    <property type="match status" value="1"/>
</dbReference>
<dbReference type="InterPro" id="IPR047200">
    <property type="entry name" value="MFS_YcaD-like"/>
</dbReference>
<dbReference type="PANTHER" id="PTHR23521:SF3">
    <property type="entry name" value="MFS TRANSPORTER"/>
    <property type="match status" value="1"/>
</dbReference>
<proteinExistence type="predicted"/>
<protein>
    <submittedName>
        <fullName evidence="5">Putative MFS-type transporter YcaD</fullName>
    </submittedName>
</protein>
<evidence type="ECO:0000313" key="6">
    <source>
        <dbReference type="Proteomes" id="UP000054715"/>
    </source>
</evidence>
<feature type="transmembrane region" description="Helical" evidence="4">
    <location>
        <begin position="132"/>
        <end position="152"/>
    </location>
</feature>
<comment type="caution">
    <text evidence="5">The sequence shown here is derived from an EMBL/GenBank/DDBJ whole genome shotgun (WGS) entry which is preliminary data.</text>
</comment>
<name>A0A0W0UJ62_9GAMM</name>
<evidence type="ECO:0000256" key="2">
    <source>
        <dbReference type="ARBA" id="ARBA00022989"/>
    </source>
</evidence>
<keyword evidence="1 4" id="KW-0812">Transmembrane</keyword>
<feature type="transmembrane region" description="Helical" evidence="4">
    <location>
        <begin position="328"/>
        <end position="349"/>
    </location>
</feature>
<dbReference type="EMBL" id="LNYG01000013">
    <property type="protein sequence ID" value="KTD07807.1"/>
    <property type="molecule type" value="Genomic_DNA"/>
</dbReference>
<feature type="transmembrane region" description="Helical" evidence="4">
    <location>
        <begin position="355"/>
        <end position="373"/>
    </location>
</feature>
<feature type="transmembrane region" description="Helical" evidence="4">
    <location>
        <begin position="12"/>
        <end position="31"/>
    </location>
</feature>